<keyword evidence="2" id="KW-1185">Reference proteome</keyword>
<evidence type="ECO:0008006" key="3">
    <source>
        <dbReference type="Google" id="ProtNLM"/>
    </source>
</evidence>
<proteinExistence type="predicted"/>
<dbReference type="RefSeq" id="WP_229733674.1">
    <property type="nucleotide sequence ID" value="NZ_BMEV01000075.1"/>
</dbReference>
<dbReference type="InterPro" id="IPR018680">
    <property type="entry name" value="DUF2164"/>
</dbReference>
<name>A0A8J2TTD0_9BACI</name>
<protein>
    <recommendedName>
        <fullName evidence="3">DUF2164 domain-containing protein</fullName>
    </recommendedName>
</protein>
<evidence type="ECO:0000313" key="1">
    <source>
        <dbReference type="EMBL" id="GFZ87657.1"/>
    </source>
</evidence>
<accession>A0A8J2TTD0</accession>
<gene>
    <name evidence="1" type="ORF">GCM10010978_29320</name>
</gene>
<dbReference type="Pfam" id="PF09932">
    <property type="entry name" value="DUF2164"/>
    <property type="match status" value="1"/>
</dbReference>
<sequence length="83" mass="9703">MIRIPKENREEIVQSLQDYFYNELSEEIGNLAAENLLDFILKEIGPYCYNQGVNDAKVMVEQKILSLEEDILSLEIPTRKNRN</sequence>
<reference evidence="1" key="1">
    <citation type="journal article" date="2014" name="Int. J. Syst. Evol. Microbiol.">
        <title>Complete genome sequence of Corynebacterium casei LMG S-19264T (=DSM 44701T), isolated from a smear-ripened cheese.</title>
        <authorList>
            <consortium name="US DOE Joint Genome Institute (JGI-PGF)"/>
            <person name="Walter F."/>
            <person name="Albersmeier A."/>
            <person name="Kalinowski J."/>
            <person name="Ruckert C."/>
        </authorList>
    </citation>
    <scope>NUCLEOTIDE SEQUENCE</scope>
    <source>
        <strain evidence="1">CGMCC 1.12360</strain>
    </source>
</reference>
<organism evidence="1 2">
    <name type="scientific">Compostibacillus humi</name>
    <dbReference type="NCBI Taxonomy" id="1245525"/>
    <lineage>
        <taxon>Bacteria</taxon>
        <taxon>Bacillati</taxon>
        <taxon>Bacillota</taxon>
        <taxon>Bacilli</taxon>
        <taxon>Bacillales</taxon>
        <taxon>Bacillaceae</taxon>
        <taxon>Compostibacillus</taxon>
    </lineage>
</organism>
<evidence type="ECO:0000313" key="2">
    <source>
        <dbReference type="Proteomes" id="UP000602050"/>
    </source>
</evidence>
<dbReference type="Proteomes" id="UP000602050">
    <property type="component" value="Unassembled WGS sequence"/>
</dbReference>
<dbReference type="AlphaFoldDB" id="A0A8J2TTD0"/>
<comment type="caution">
    <text evidence="1">The sequence shown here is derived from an EMBL/GenBank/DDBJ whole genome shotgun (WGS) entry which is preliminary data.</text>
</comment>
<dbReference type="EMBL" id="BMEV01000075">
    <property type="protein sequence ID" value="GFZ87657.1"/>
    <property type="molecule type" value="Genomic_DNA"/>
</dbReference>
<reference evidence="1" key="2">
    <citation type="submission" date="2020-09" db="EMBL/GenBank/DDBJ databases">
        <authorList>
            <person name="Sun Q."/>
            <person name="Zhou Y."/>
        </authorList>
    </citation>
    <scope>NUCLEOTIDE SEQUENCE</scope>
    <source>
        <strain evidence="1">CGMCC 1.12360</strain>
    </source>
</reference>